<name>A0A3N1D4B1_9ACTN</name>
<dbReference type="RefSeq" id="WP_123667608.1">
    <property type="nucleotide sequence ID" value="NZ_RJKE01000001.1"/>
</dbReference>
<comment type="caution">
    <text evidence="2">The sequence shown here is derived from an EMBL/GenBank/DDBJ whole genome shotgun (WGS) entry which is preliminary data.</text>
</comment>
<dbReference type="EMBL" id="RJKE01000001">
    <property type="protein sequence ID" value="ROO88357.1"/>
    <property type="molecule type" value="Genomic_DNA"/>
</dbReference>
<proteinExistence type="predicted"/>
<dbReference type="SUPFAM" id="SSF160104">
    <property type="entry name" value="Acetoacetate decarboxylase-like"/>
    <property type="match status" value="1"/>
</dbReference>
<gene>
    <name evidence="2" type="ORF">EDD29_6023</name>
</gene>
<dbReference type="AlphaFoldDB" id="A0A3N1D4B1"/>
<sequence>MSDADDADARLRAAARELAEIAHALREAAGQATAVLADPALAASLRLSPGTGLRAQRALLRAVTDRRGLGWAVTGGRAGTLGAKLGGLVNAGNLPIRVMTTSLRLRIAAVARGHPELGDDPKLRGLLDAVAADSDLAAGRALYALVKDRGAAGALSSVAPVFGELLALRALLDRNPLNDATAWLIATGMGTATADPLTGMSNRVVAGLDRGRGAAVPVEPAPHEAARLSPRGSFLDYLADLLVIRPTGRALVQTVRGPDGVARYVVLAPGMRIGRPQTEHPADLLGAFSSTVLDDGPYSRSLAAAIAEYGVPEGAEVAFVGHSAGGSAVMSLAQDPAFNARHLLTDVIAIGSPVDFKQPASPATRVASVTNQHDIIPTLDGQGAGNCFALHPDWYIVDYTDGTHLFPACHGLEQYAANLRDDLPEARAHLEAQLAAYTGPIVRRRLYRLLDHAPVPPGFPFLTVPTHPVAGPAGPVTVPLLTHEATAVSAWFAVSAEAAAGLLPGGSPGTALHPVVLGSRAWAVLHLTDHRSAALGPYREFTLSLAVHSPPRPHRRALWRDALRPPALRHAGLHPLASLVTSPAALDAAALWPHSVHLAEADLSVAAGSLAAAASDTGRPLVAFDGPLGPRLPARAGGHPGYTGPNADRSVRHVRGPGTVAHPLPRIRLHASTAPHPFTAVLRALSLDGARPVLVRVSPAAQLRRDAPAPLRPPGGSPA</sequence>
<dbReference type="Proteomes" id="UP000272400">
    <property type="component" value="Unassembled WGS sequence"/>
</dbReference>
<dbReference type="SUPFAM" id="SSF53474">
    <property type="entry name" value="alpha/beta-Hydrolases"/>
    <property type="match status" value="2"/>
</dbReference>
<protein>
    <submittedName>
        <fullName evidence="2">Uncharacterized protein</fullName>
    </submittedName>
</protein>
<organism evidence="2 3">
    <name type="scientific">Actinocorallia herbida</name>
    <dbReference type="NCBI Taxonomy" id="58109"/>
    <lineage>
        <taxon>Bacteria</taxon>
        <taxon>Bacillati</taxon>
        <taxon>Actinomycetota</taxon>
        <taxon>Actinomycetes</taxon>
        <taxon>Streptosporangiales</taxon>
        <taxon>Thermomonosporaceae</taxon>
        <taxon>Actinocorallia</taxon>
    </lineage>
</organism>
<evidence type="ECO:0000256" key="1">
    <source>
        <dbReference type="SAM" id="MobiDB-lite"/>
    </source>
</evidence>
<accession>A0A3N1D4B1</accession>
<dbReference type="OrthoDB" id="5095936at2"/>
<reference evidence="2 3" key="1">
    <citation type="submission" date="2018-11" db="EMBL/GenBank/DDBJ databases">
        <title>Sequencing the genomes of 1000 actinobacteria strains.</title>
        <authorList>
            <person name="Klenk H.-P."/>
        </authorList>
    </citation>
    <scope>NUCLEOTIDE SEQUENCE [LARGE SCALE GENOMIC DNA]</scope>
    <source>
        <strain evidence="2 3">DSM 44254</strain>
    </source>
</reference>
<dbReference type="InterPro" id="IPR029058">
    <property type="entry name" value="AB_hydrolase_fold"/>
</dbReference>
<dbReference type="InterPro" id="IPR023375">
    <property type="entry name" value="ADC_dom_sf"/>
</dbReference>
<feature type="region of interest" description="Disordered" evidence="1">
    <location>
        <begin position="635"/>
        <end position="657"/>
    </location>
</feature>
<evidence type="ECO:0000313" key="2">
    <source>
        <dbReference type="EMBL" id="ROO88357.1"/>
    </source>
</evidence>
<evidence type="ECO:0000313" key="3">
    <source>
        <dbReference type="Proteomes" id="UP000272400"/>
    </source>
</evidence>
<keyword evidence="3" id="KW-1185">Reference proteome</keyword>
<dbReference type="Gene3D" id="2.40.400.10">
    <property type="entry name" value="Acetoacetate decarboxylase-like"/>
    <property type="match status" value="1"/>
</dbReference>